<dbReference type="PROSITE" id="PS50928">
    <property type="entry name" value="ABC_TM1"/>
    <property type="match status" value="1"/>
</dbReference>
<dbReference type="EMBL" id="MLBF01000021">
    <property type="protein sequence ID" value="OLN30989.1"/>
    <property type="molecule type" value="Genomic_DNA"/>
</dbReference>
<feature type="transmembrane region" description="Helical" evidence="5">
    <location>
        <begin position="12"/>
        <end position="34"/>
    </location>
</feature>
<dbReference type="GO" id="GO:0005886">
    <property type="term" value="C:plasma membrane"/>
    <property type="evidence" value="ECO:0007669"/>
    <property type="project" value="UniProtKB-SubCell"/>
</dbReference>
<dbReference type="AlphaFoldDB" id="A0A1Q8QUF8"/>
<comment type="subcellular location">
    <subcellularLocation>
        <location evidence="5">Cell membrane</location>
        <topology evidence="5">Multi-pass membrane protein</topology>
    </subcellularLocation>
    <subcellularLocation>
        <location evidence="1">Membrane</location>
        <topology evidence="1">Multi-pass membrane protein</topology>
    </subcellularLocation>
</comment>
<dbReference type="OrthoDB" id="9788108at2"/>
<evidence type="ECO:0000256" key="5">
    <source>
        <dbReference type="RuleBase" id="RU363032"/>
    </source>
</evidence>
<feature type="domain" description="ABC transmembrane type-1" evidence="6">
    <location>
        <begin position="71"/>
        <end position="283"/>
    </location>
</feature>
<dbReference type="CDD" id="cd06261">
    <property type="entry name" value="TM_PBP2"/>
    <property type="match status" value="1"/>
</dbReference>
<dbReference type="STRING" id="1888891.DSOL_2876"/>
<evidence type="ECO:0000313" key="8">
    <source>
        <dbReference type="Proteomes" id="UP000186102"/>
    </source>
</evidence>
<feature type="transmembrane region" description="Helical" evidence="5">
    <location>
        <begin position="202"/>
        <end position="221"/>
    </location>
</feature>
<dbReference type="InterPro" id="IPR000515">
    <property type="entry name" value="MetI-like"/>
</dbReference>
<evidence type="ECO:0000256" key="3">
    <source>
        <dbReference type="ARBA" id="ARBA00022989"/>
    </source>
</evidence>
<dbReference type="PANTHER" id="PTHR43759:SF1">
    <property type="entry name" value="GLUCOSE IMPORT SYSTEM PERMEASE PROTEIN GLCT"/>
    <property type="match status" value="1"/>
</dbReference>
<evidence type="ECO:0000259" key="6">
    <source>
        <dbReference type="PROSITE" id="PS50928"/>
    </source>
</evidence>
<feature type="transmembrane region" description="Helical" evidence="5">
    <location>
        <begin position="71"/>
        <end position="96"/>
    </location>
</feature>
<dbReference type="Gene3D" id="1.10.3720.10">
    <property type="entry name" value="MetI-like"/>
    <property type="match status" value="1"/>
</dbReference>
<dbReference type="RefSeq" id="WP_075365430.1">
    <property type="nucleotide sequence ID" value="NZ_MLBF01000021.1"/>
</dbReference>
<proteinExistence type="inferred from homology"/>
<keyword evidence="3 5" id="KW-1133">Transmembrane helix</keyword>
<gene>
    <name evidence="7" type="ORF">DSOL_2876</name>
</gene>
<feature type="transmembrane region" description="Helical" evidence="5">
    <location>
        <begin position="157"/>
        <end position="181"/>
    </location>
</feature>
<dbReference type="InterPro" id="IPR052730">
    <property type="entry name" value="Sugar_ABC_transporter"/>
</dbReference>
<dbReference type="PANTHER" id="PTHR43759">
    <property type="entry name" value="TREHALOSE TRANSPORT SYSTEM PERMEASE PROTEIN SUGA"/>
    <property type="match status" value="1"/>
</dbReference>
<dbReference type="SUPFAM" id="SSF161098">
    <property type="entry name" value="MetI-like"/>
    <property type="match status" value="1"/>
</dbReference>
<comment type="caution">
    <text evidence="7">The sequence shown here is derived from an EMBL/GenBank/DDBJ whole genome shotgun (WGS) entry which is preliminary data.</text>
</comment>
<dbReference type="Pfam" id="PF00528">
    <property type="entry name" value="BPD_transp_1"/>
    <property type="match status" value="1"/>
</dbReference>
<feature type="transmembrane region" description="Helical" evidence="5">
    <location>
        <begin position="259"/>
        <end position="284"/>
    </location>
</feature>
<protein>
    <submittedName>
        <fullName evidence="7">ABC transporter permease</fullName>
    </submittedName>
</protein>
<keyword evidence="5" id="KW-0813">Transport</keyword>
<keyword evidence="2 5" id="KW-0812">Transmembrane</keyword>
<comment type="similarity">
    <text evidence="5">Belongs to the binding-protein-dependent transport system permease family.</text>
</comment>
<evidence type="ECO:0000256" key="1">
    <source>
        <dbReference type="ARBA" id="ARBA00004141"/>
    </source>
</evidence>
<keyword evidence="4 5" id="KW-0472">Membrane</keyword>
<sequence>MFSRWLERNIRFVFPLPAVLFVLLMMVFPIVYTFRLSFYEWSMSALVPPSWVGLANYKTLLFSDPRFMASIWRTFSFTLGAVAVETVLGVGIALLFNQEFKGKDVLKTLFLLPMIATPVAIGLVWMLIFEPNIGFANKVLQFLHIPPQLWLASSQQVLASLVIVDVWQWTPMIALVVLAGLSSLPTEPYEAAMVDGATRFQVLTKITLPLLQPTILVAVLLRSIDALKTFDIIYAMTGGGPDFHSETINIYSFVQGFSYFQLGMTSSLLMIFFVIVLGMSMLLVSARKRWGA</sequence>
<dbReference type="GO" id="GO:0055085">
    <property type="term" value="P:transmembrane transport"/>
    <property type="evidence" value="ECO:0007669"/>
    <property type="project" value="InterPro"/>
</dbReference>
<organism evidence="7 8">
    <name type="scientific">Desulfosporosinus metallidurans</name>
    <dbReference type="NCBI Taxonomy" id="1888891"/>
    <lineage>
        <taxon>Bacteria</taxon>
        <taxon>Bacillati</taxon>
        <taxon>Bacillota</taxon>
        <taxon>Clostridia</taxon>
        <taxon>Eubacteriales</taxon>
        <taxon>Desulfitobacteriaceae</taxon>
        <taxon>Desulfosporosinus</taxon>
    </lineage>
</organism>
<feature type="transmembrane region" description="Helical" evidence="5">
    <location>
        <begin position="108"/>
        <end position="128"/>
    </location>
</feature>
<keyword evidence="8" id="KW-1185">Reference proteome</keyword>
<name>A0A1Q8QUF8_9FIRM</name>
<accession>A0A1Q8QUF8</accession>
<reference evidence="7 8" key="1">
    <citation type="submission" date="2016-09" db="EMBL/GenBank/DDBJ databases">
        <title>Complete genome of Desulfosporosinus sp. OL.</title>
        <authorList>
            <person name="Mardanov A."/>
            <person name="Beletsky A."/>
            <person name="Panova A."/>
            <person name="Karnachuk O."/>
            <person name="Ravin N."/>
        </authorList>
    </citation>
    <scope>NUCLEOTIDE SEQUENCE [LARGE SCALE GENOMIC DNA]</scope>
    <source>
        <strain evidence="7 8">OL</strain>
    </source>
</reference>
<evidence type="ECO:0000256" key="4">
    <source>
        <dbReference type="ARBA" id="ARBA00023136"/>
    </source>
</evidence>
<evidence type="ECO:0000256" key="2">
    <source>
        <dbReference type="ARBA" id="ARBA00022692"/>
    </source>
</evidence>
<evidence type="ECO:0000313" key="7">
    <source>
        <dbReference type="EMBL" id="OLN30989.1"/>
    </source>
</evidence>
<dbReference type="InterPro" id="IPR035906">
    <property type="entry name" value="MetI-like_sf"/>
</dbReference>
<dbReference type="Proteomes" id="UP000186102">
    <property type="component" value="Unassembled WGS sequence"/>
</dbReference>